<organism evidence="3 4">
    <name type="scientific">Mycobacterium simiae</name>
    <name type="common">Mycobacterium habana</name>
    <dbReference type="NCBI Taxonomy" id="1784"/>
    <lineage>
        <taxon>Bacteria</taxon>
        <taxon>Bacillati</taxon>
        <taxon>Actinomycetota</taxon>
        <taxon>Actinomycetes</taxon>
        <taxon>Mycobacteriales</taxon>
        <taxon>Mycobacteriaceae</taxon>
        <taxon>Mycobacterium</taxon>
        <taxon>Mycobacterium simiae complex</taxon>
    </lineage>
</organism>
<dbReference type="STRING" id="1784.VC42_01275"/>
<evidence type="ECO:0000313" key="4">
    <source>
        <dbReference type="Proteomes" id="UP000193040"/>
    </source>
</evidence>
<dbReference type="PANTHER" id="PTHR46112">
    <property type="entry name" value="AMINOPEPTIDASE"/>
    <property type="match status" value="1"/>
</dbReference>
<dbReference type="InterPro" id="IPR000587">
    <property type="entry name" value="Creatinase_N"/>
</dbReference>
<comment type="caution">
    <text evidence="3">The sequence shown here is derived from an EMBL/GenBank/DDBJ whole genome shotgun (WGS) entry which is preliminary data.</text>
</comment>
<sequence length="477" mass="52707">MHARRHSCRRDVRKVSAMLPMTRRQRRCGVTSAAPTYFEGLPADTATRAAAVDMPERFCKYDRRTRSLRRVFFNPNCSREPRSRREDIIMYDWSAVDIDRLRSDRREAIADLMRRHGLSHLLLTGFDHIRYATDYRMQIIAEAFDWFAAVVDRDGGTEIFAPWIDETHAAPVEELPWISKIHPTPSWSPMVGHPETWTASLLGALTGATRVGIEMIDPAVLQRLKDALPAADFVPIGRELYDVRIRKTAEEIRLLEDASIVNSLGAAAGLKAAQPGMTDHDVLAAIMATLQASGPEFLSHSLCNHGRGDGGWFAEGTVLADGDPYFFDIGLYGRCGYASDIARTGFVGGDTRAAIKSVYAKLLKAHEVAAEAAKPGVRVSSIDDAVNDYLRSEGLPTTPYAIGHGVGLRACELPTVYRGSLTDRDQVLVENSVIALEPETGLEVDGRYILLKLEDNYVVEHDGVRRLSPAGYGLDGL</sequence>
<evidence type="ECO:0000313" key="3">
    <source>
        <dbReference type="EMBL" id="ORJ58374.1"/>
    </source>
</evidence>
<gene>
    <name evidence="3" type="ORF">B5M45_18235</name>
</gene>
<feature type="domain" description="Peptidase M24" evidence="1">
    <location>
        <begin position="255"/>
        <end position="460"/>
    </location>
</feature>
<protein>
    <recommendedName>
        <fullName evidence="5">Aminopeptidase P family protein</fullName>
    </recommendedName>
</protein>
<evidence type="ECO:0008006" key="5">
    <source>
        <dbReference type="Google" id="ProtNLM"/>
    </source>
</evidence>
<dbReference type="EMBL" id="MZZM01000024">
    <property type="protein sequence ID" value="ORJ58374.1"/>
    <property type="molecule type" value="Genomic_DNA"/>
</dbReference>
<dbReference type="SUPFAM" id="SSF53092">
    <property type="entry name" value="Creatinase/prolidase N-terminal domain"/>
    <property type="match status" value="1"/>
</dbReference>
<dbReference type="Gene3D" id="3.90.230.10">
    <property type="entry name" value="Creatinase/methionine aminopeptidase superfamily"/>
    <property type="match status" value="1"/>
</dbReference>
<evidence type="ECO:0000259" key="1">
    <source>
        <dbReference type="Pfam" id="PF00557"/>
    </source>
</evidence>
<accession>A0A1X0XZT4</accession>
<dbReference type="InterPro" id="IPR050659">
    <property type="entry name" value="Peptidase_M24B"/>
</dbReference>
<name>A0A1X0XZT4_MYCSI</name>
<dbReference type="InterPro" id="IPR029149">
    <property type="entry name" value="Creatin/AminoP/Spt16_N"/>
</dbReference>
<evidence type="ECO:0000259" key="2">
    <source>
        <dbReference type="Pfam" id="PF01321"/>
    </source>
</evidence>
<dbReference type="Gene3D" id="3.40.350.10">
    <property type="entry name" value="Creatinase/prolidase N-terminal domain"/>
    <property type="match status" value="1"/>
</dbReference>
<dbReference type="InterPro" id="IPR036005">
    <property type="entry name" value="Creatinase/aminopeptidase-like"/>
</dbReference>
<dbReference type="InterPro" id="IPR000994">
    <property type="entry name" value="Pept_M24"/>
</dbReference>
<dbReference type="Pfam" id="PF00557">
    <property type="entry name" value="Peptidase_M24"/>
    <property type="match status" value="1"/>
</dbReference>
<dbReference type="AlphaFoldDB" id="A0A1X0XZT4"/>
<reference evidence="3 4" key="1">
    <citation type="submission" date="2017-03" db="EMBL/GenBank/DDBJ databases">
        <title>Genomic insights into Mycobacterium simiae human colonization.</title>
        <authorList>
            <person name="Steffani J.L."/>
            <person name="Brunck M.E."/>
            <person name="Cruz E."/>
            <person name="Montiel R."/>
            <person name="Barona F."/>
        </authorList>
    </citation>
    <scope>NUCLEOTIDE SEQUENCE [LARGE SCALE GENOMIC DNA]</scope>
    <source>
        <strain evidence="3 4">MsiGto</strain>
    </source>
</reference>
<keyword evidence="4" id="KW-1185">Reference proteome</keyword>
<proteinExistence type="predicted"/>
<dbReference type="CDD" id="cd01066">
    <property type="entry name" value="APP_MetAP"/>
    <property type="match status" value="1"/>
</dbReference>
<dbReference type="PANTHER" id="PTHR46112:SF2">
    <property type="entry name" value="XAA-PRO AMINOPEPTIDASE P-RELATED"/>
    <property type="match status" value="1"/>
</dbReference>
<dbReference type="SUPFAM" id="SSF55920">
    <property type="entry name" value="Creatinase/aminopeptidase"/>
    <property type="match status" value="1"/>
</dbReference>
<dbReference type="Pfam" id="PF01321">
    <property type="entry name" value="Creatinase_N"/>
    <property type="match status" value="1"/>
</dbReference>
<dbReference type="Proteomes" id="UP000193040">
    <property type="component" value="Unassembled WGS sequence"/>
</dbReference>
<feature type="domain" description="Creatinase N-terminal" evidence="2">
    <location>
        <begin position="105"/>
        <end position="245"/>
    </location>
</feature>